<dbReference type="Proteomes" id="UP000680206">
    <property type="component" value="Unassembled WGS sequence"/>
</dbReference>
<sequence length="1028" mass="110551">MTNPDPLYRPAPGGLLRAVRSRAQALPLGWPDLTGAADPDGWAAWLRKAWTGATAEAIGCASPSLTRRVEEILAGKEVPPRQIRRAVVSVTRYLLREASRPTPFGLFAGVADVDFGRCADVRWGSGHRVLARPDAEWLNDIITGLERCPALLERLPVVISTLRQAHGDRLSVPSGAGRVEIRHTCVISAVEALARTPVPFADLAAQLSEEFPRVAPSTVTGMLAELVEQRVLVTALRPPATVADPLGYLVAQLRRVHAGDVDAVAGVLAEMEEIGTDLARHNGADPAGPRDAGERAAIEKRIRGLSAAGRSPLMVELRLDCRVRLPDSISREMAAAASALIRLTPQPGGFAAWRQYHEAFLDHYGTGTLVPLADVLDPGTGLGLPGGYPGSPLPEPPASVAAQSRPVGRDAALLALAHRAVMGGTGEVVLDDAAISALGADMDQVRIPAHVELTARIHATGRAALDRGEYTLTVAPARAAGTMTGRFVRAGSPLGAVFAAVPTMVDGAIAAQVSTPMAYPHADNIASTSQFLPHLIPLGEHRPDADARILGVQDLAVTADFDQLYLVAPRLGKVVEPHVFHALRLDKQPPPLARFLVALVRGRAATLTEFDWGPAAELPYLPRVRYRRSVLAAARWRITAADLPAPDADWEDFRGALERWRCRWRAPQTVELREDDRVLRLDLDEPTHTVILRRELARTGHAQLVEAADPAGDGWLDGHPHQVAVPMLSTRPPAPSPLRRGRLVPLTNTAGQLPGAAGTRWLSARLYVPPDLQTVILAEHLPCLLTDLTDLGELRDGEREAVPVWWLRYRDPADPDHLRIRVRVGDQRAYGAAAAAIGSWADVLRRRGLARRLQLDTYQPEVGRYGAGRAMEAAERVFVADSVLVQAQLALPPGTAEPPALAAANITAIAAAFTGDTQSGMNWLINRPTAAPDEPPGRDTRADAVALATGARPLPAEQTATPLWEARRTALTAYRRALPADTDLDQVLASLLHMHHIRAIGPNRPAERQGLHLARAAALAWRARTPQP</sequence>
<feature type="domain" description="Thiopeptide-type bacteriocin biosynthesis" evidence="2">
    <location>
        <begin position="761"/>
        <end position="1017"/>
    </location>
</feature>
<comment type="caution">
    <text evidence="3">The sequence shown here is derived from an EMBL/GenBank/DDBJ whole genome shotgun (WGS) entry which is preliminary data.</text>
</comment>
<dbReference type="InterPro" id="IPR023809">
    <property type="entry name" value="Thiopep_bacteriocin_synth_dom"/>
</dbReference>
<feature type="domain" description="Lantibiotic dehydratase N-terminal" evidence="1">
    <location>
        <begin position="54"/>
        <end position="692"/>
    </location>
</feature>
<dbReference type="InterPro" id="IPR006827">
    <property type="entry name" value="Lant_deHydtase_N"/>
</dbReference>
<proteinExistence type="predicted"/>
<keyword evidence="4" id="KW-1185">Reference proteome</keyword>
<evidence type="ECO:0000259" key="1">
    <source>
        <dbReference type="Pfam" id="PF04738"/>
    </source>
</evidence>
<gene>
    <name evidence="3" type="ORF">J4709_26835</name>
</gene>
<evidence type="ECO:0000259" key="2">
    <source>
        <dbReference type="Pfam" id="PF14028"/>
    </source>
</evidence>
<evidence type="ECO:0000313" key="4">
    <source>
        <dbReference type="Proteomes" id="UP000680206"/>
    </source>
</evidence>
<dbReference type="RefSeq" id="WP_208244566.1">
    <property type="nucleotide sequence ID" value="NZ_JAGEPF010000016.1"/>
</dbReference>
<evidence type="ECO:0000313" key="3">
    <source>
        <dbReference type="EMBL" id="MBO2461205.1"/>
    </source>
</evidence>
<organism evidence="3 4">
    <name type="scientific">Actinomadura violacea</name>
    <dbReference type="NCBI Taxonomy" id="2819934"/>
    <lineage>
        <taxon>Bacteria</taxon>
        <taxon>Bacillati</taxon>
        <taxon>Actinomycetota</taxon>
        <taxon>Actinomycetes</taxon>
        <taxon>Streptosporangiales</taxon>
        <taxon>Thermomonosporaceae</taxon>
        <taxon>Actinomadura</taxon>
    </lineage>
</organism>
<dbReference type="Pfam" id="PF04738">
    <property type="entry name" value="Lant_dehydr_N"/>
    <property type="match status" value="1"/>
</dbReference>
<accession>A0ABS3RWS4</accession>
<reference evidence="3 4" key="1">
    <citation type="submission" date="2021-03" db="EMBL/GenBank/DDBJ databases">
        <title>Actinomadura violae sp. nov., isolated from lichen in Thailand.</title>
        <authorList>
            <person name="Kanchanasin P."/>
            <person name="Saeng-In P."/>
            <person name="Phongsopitanun W."/>
            <person name="Yuki M."/>
            <person name="Kudo T."/>
            <person name="Ohkuma M."/>
            <person name="Tanasupawat S."/>
        </authorList>
    </citation>
    <scope>NUCLEOTIDE SEQUENCE [LARGE SCALE GENOMIC DNA]</scope>
    <source>
        <strain evidence="3 4">LCR2-06</strain>
    </source>
</reference>
<name>A0ABS3RWS4_9ACTN</name>
<dbReference type="EMBL" id="JAGEPF010000016">
    <property type="protein sequence ID" value="MBO2461205.1"/>
    <property type="molecule type" value="Genomic_DNA"/>
</dbReference>
<dbReference type="Pfam" id="PF14028">
    <property type="entry name" value="Lant_dehydr_C"/>
    <property type="match status" value="1"/>
</dbReference>
<protein>
    <submittedName>
        <fullName evidence="3">Lantibiotic dehydratase</fullName>
    </submittedName>
</protein>
<dbReference type="NCBIfam" id="TIGR03891">
    <property type="entry name" value="thiopep_ocin"/>
    <property type="match status" value="1"/>
</dbReference>